<evidence type="ECO:0000256" key="1">
    <source>
        <dbReference type="ARBA" id="ARBA00001974"/>
    </source>
</evidence>
<dbReference type="AlphaFoldDB" id="W3XFY0"/>
<dbReference type="Gene3D" id="3.30.9.10">
    <property type="entry name" value="D-Amino Acid Oxidase, subunit A, domain 2"/>
    <property type="match status" value="1"/>
</dbReference>
<dbReference type="GeneID" id="19267952"/>
<name>W3XFY0_PESFW</name>
<evidence type="ECO:0000313" key="10">
    <source>
        <dbReference type="Proteomes" id="UP000030651"/>
    </source>
</evidence>
<keyword evidence="4 6" id="KW-0274">FAD</keyword>
<dbReference type="PANTHER" id="PTHR11530">
    <property type="entry name" value="D-AMINO ACID OXIDASE"/>
    <property type="match status" value="1"/>
</dbReference>
<evidence type="ECO:0000256" key="3">
    <source>
        <dbReference type="ARBA" id="ARBA00022630"/>
    </source>
</evidence>
<proteinExistence type="inferred from homology"/>
<keyword evidence="7" id="KW-0812">Transmembrane</keyword>
<dbReference type="PROSITE" id="PS00677">
    <property type="entry name" value="DAO"/>
    <property type="match status" value="1"/>
</dbReference>
<evidence type="ECO:0000256" key="6">
    <source>
        <dbReference type="PIRSR" id="PIRSR000189-1"/>
    </source>
</evidence>
<protein>
    <recommendedName>
        <fullName evidence="8">FAD dependent oxidoreductase domain-containing protein</fullName>
    </recommendedName>
</protein>
<evidence type="ECO:0000256" key="2">
    <source>
        <dbReference type="ARBA" id="ARBA00006730"/>
    </source>
</evidence>
<sequence>MAPQATNSAPIVVIGAGVIGLTTALSLCRAGYTNVKVIAKHMPADFETEYTSKWAGADWVPFSSRGTREMRWDLESWNELSKLARTTPGAGVHFQGKTKYYRNKDLQATELDLWFKDVVHDYKLLAKNEVPAWADWATFYRTLTIDPSIYLHWLQSTCIELGVQFKRASLAHIREAFSMVSPEPALVVNCTSLQASKLGGVEDKWLKPMLGQLVIVENDVDGIYGLSGDDDMDASLGECCYVIPRPGGGGTAIGGCSYASSSKDPDMRLAERMMKRAVSIAPGLVPKGAGIEALRVIRHQVGWRPHRENGPRVEQETISDHQFGQLHVVHAYGLGGFGFQSSYGVAAEVVDLVGSCLSAREDGSSRQI</sequence>
<dbReference type="KEGG" id="pfy:PFICI_02939"/>
<dbReference type="Gene3D" id="3.40.50.720">
    <property type="entry name" value="NAD(P)-binding Rossmann-like Domain"/>
    <property type="match status" value="1"/>
</dbReference>
<comment type="cofactor">
    <cofactor evidence="1 6">
        <name>FAD</name>
        <dbReference type="ChEBI" id="CHEBI:57692"/>
    </cofactor>
</comment>
<keyword evidence="5" id="KW-0560">Oxidoreductase</keyword>
<dbReference type="HOGENOM" id="CLU_034311_1_0_1"/>
<dbReference type="GO" id="GO:0005737">
    <property type="term" value="C:cytoplasm"/>
    <property type="evidence" value="ECO:0007669"/>
    <property type="project" value="TreeGrafter"/>
</dbReference>
<keyword evidence="7" id="KW-1133">Transmembrane helix</keyword>
<evidence type="ECO:0000256" key="4">
    <source>
        <dbReference type="ARBA" id="ARBA00022827"/>
    </source>
</evidence>
<dbReference type="InParanoid" id="W3XFY0"/>
<feature type="binding site" evidence="6">
    <location>
        <position position="241"/>
    </location>
    <ligand>
        <name>D-dopa</name>
        <dbReference type="ChEBI" id="CHEBI:149689"/>
    </ligand>
</feature>
<dbReference type="OrthoDB" id="2015447at2759"/>
<keyword evidence="10" id="KW-1185">Reference proteome</keyword>
<organism evidence="9 10">
    <name type="scientific">Pestalotiopsis fici (strain W106-1 / CGMCC3.15140)</name>
    <dbReference type="NCBI Taxonomy" id="1229662"/>
    <lineage>
        <taxon>Eukaryota</taxon>
        <taxon>Fungi</taxon>
        <taxon>Dikarya</taxon>
        <taxon>Ascomycota</taxon>
        <taxon>Pezizomycotina</taxon>
        <taxon>Sordariomycetes</taxon>
        <taxon>Xylariomycetidae</taxon>
        <taxon>Amphisphaeriales</taxon>
        <taxon>Sporocadaceae</taxon>
        <taxon>Pestalotiopsis</taxon>
    </lineage>
</organism>
<feature type="binding site" evidence="6">
    <location>
        <begin position="51"/>
        <end position="52"/>
    </location>
    <ligand>
        <name>FAD</name>
        <dbReference type="ChEBI" id="CHEBI:57692"/>
    </ligand>
</feature>
<dbReference type="InterPro" id="IPR006076">
    <property type="entry name" value="FAD-dep_OxRdtase"/>
</dbReference>
<dbReference type="SUPFAM" id="SSF54373">
    <property type="entry name" value="FAD-linked reductases, C-terminal domain"/>
    <property type="match status" value="1"/>
</dbReference>
<keyword evidence="7" id="KW-0472">Membrane</keyword>
<dbReference type="Proteomes" id="UP000030651">
    <property type="component" value="Unassembled WGS sequence"/>
</dbReference>
<reference evidence="10" key="1">
    <citation type="journal article" date="2015" name="BMC Genomics">
        <title>Genomic and transcriptomic analysis of the endophytic fungus Pestalotiopsis fici reveals its lifestyle and high potential for synthesis of natural products.</title>
        <authorList>
            <person name="Wang X."/>
            <person name="Zhang X."/>
            <person name="Liu L."/>
            <person name="Xiang M."/>
            <person name="Wang W."/>
            <person name="Sun X."/>
            <person name="Che Y."/>
            <person name="Guo L."/>
            <person name="Liu G."/>
            <person name="Guo L."/>
            <person name="Wang C."/>
            <person name="Yin W.B."/>
            <person name="Stadler M."/>
            <person name="Zhang X."/>
            <person name="Liu X."/>
        </authorList>
    </citation>
    <scope>NUCLEOTIDE SEQUENCE [LARGE SCALE GENOMIC DNA]</scope>
    <source>
        <strain evidence="10">W106-1 / CGMCC3.15140</strain>
    </source>
</reference>
<dbReference type="GO" id="GO:0019478">
    <property type="term" value="P:D-amino acid catabolic process"/>
    <property type="evidence" value="ECO:0007669"/>
    <property type="project" value="TreeGrafter"/>
</dbReference>
<dbReference type="EMBL" id="KI912110">
    <property type="protein sequence ID" value="ETS84914.1"/>
    <property type="molecule type" value="Genomic_DNA"/>
</dbReference>
<feature type="binding site" evidence="6">
    <location>
        <position position="304"/>
    </location>
    <ligand>
        <name>D-dopa</name>
        <dbReference type="ChEBI" id="CHEBI:149689"/>
    </ligand>
</feature>
<dbReference type="InterPro" id="IPR006181">
    <property type="entry name" value="D-amino_acid_oxidase_CS"/>
</dbReference>
<gene>
    <name evidence="9" type="ORF">PFICI_02939</name>
</gene>
<evidence type="ECO:0000259" key="8">
    <source>
        <dbReference type="Pfam" id="PF01266"/>
    </source>
</evidence>
<dbReference type="PANTHER" id="PTHR11530:SF16">
    <property type="entry name" value="D-AMINO ACID OXIDASE (AFU_ORTHOLOGUE AFUA_5G11290)"/>
    <property type="match status" value="1"/>
</dbReference>
<dbReference type="GO" id="GO:0003884">
    <property type="term" value="F:D-amino-acid oxidase activity"/>
    <property type="evidence" value="ECO:0007669"/>
    <property type="project" value="InterPro"/>
</dbReference>
<feature type="binding site" evidence="6">
    <location>
        <position position="336"/>
    </location>
    <ligand>
        <name>D-dopa</name>
        <dbReference type="ChEBI" id="CHEBI:149689"/>
    </ligand>
</feature>
<dbReference type="GO" id="GO:0071949">
    <property type="term" value="F:FAD binding"/>
    <property type="evidence" value="ECO:0007669"/>
    <property type="project" value="InterPro"/>
</dbReference>
<dbReference type="OMA" id="VHFQECE"/>
<accession>W3XFY0</accession>
<comment type="similarity">
    <text evidence="2">Belongs to the DAMOX/DASOX family.</text>
</comment>
<dbReference type="PIRSF" id="PIRSF000189">
    <property type="entry name" value="D-aa_oxidase"/>
    <property type="match status" value="1"/>
</dbReference>
<dbReference type="Pfam" id="PF01266">
    <property type="entry name" value="DAO"/>
    <property type="match status" value="1"/>
</dbReference>
<evidence type="ECO:0000313" key="9">
    <source>
        <dbReference type="EMBL" id="ETS84914.1"/>
    </source>
</evidence>
<dbReference type="InterPro" id="IPR023209">
    <property type="entry name" value="DAO"/>
</dbReference>
<dbReference type="SUPFAM" id="SSF51971">
    <property type="entry name" value="Nucleotide-binding domain"/>
    <property type="match status" value="1"/>
</dbReference>
<feature type="binding site" evidence="6">
    <location>
        <position position="191"/>
    </location>
    <ligand>
        <name>FAD</name>
        <dbReference type="ChEBI" id="CHEBI:57692"/>
    </ligand>
</feature>
<evidence type="ECO:0000256" key="5">
    <source>
        <dbReference type="ARBA" id="ARBA00023002"/>
    </source>
</evidence>
<feature type="domain" description="FAD dependent oxidoreductase" evidence="8">
    <location>
        <begin position="11"/>
        <end position="352"/>
    </location>
</feature>
<dbReference type="STRING" id="1229662.W3XFY0"/>
<keyword evidence="3" id="KW-0285">Flavoprotein</keyword>
<dbReference type="eggNOG" id="KOG3923">
    <property type="taxonomic scope" value="Eukaryota"/>
</dbReference>
<evidence type="ECO:0000256" key="7">
    <source>
        <dbReference type="SAM" id="Phobius"/>
    </source>
</evidence>
<feature type="transmembrane region" description="Helical" evidence="7">
    <location>
        <begin position="12"/>
        <end position="32"/>
    </location>
</feature>
<dbReference type="RefSeq" id="XP_007829711.1">
    <property type="nucleotide sequence ID" value="XM_007831520.1"/>
</dbReference>